<sequence>MTEWRITEQNPVREDIEGLDFERCAALHNLIAERGWSQRGKDPNHLDRTTWWECYGGESSLESYARRLDESVVSFLKLAWSGFSRDPSHGHAFHQILVGLSAPENICNDVTYEDYDDDDSKCHFITLYSSNWQLADGHPQGLVFDQEEFSAMQHLSMEDTAITMNGRQERFRLEQILEALLEMMDQGKVVAVDDSYSGQQEQFCNWIMSSYTESDLEESLDALDALVSAVEERMPIRPAQTGFEIGLIDKETSTMFPPGTFARHFLERARRPRFKFLAPGLYIATNQPFASTLVDDEDTLRPVLLLQSSDSAHRDTFPTPWGESYSHSAFGGEFREIEHYPSGLYLTEIHPHSESPFEDGCKLILPFPIGENGWARTSDGAVFGEEKKRRGEVAVPYPTSTELFQLGYNHFIKRHDVQLKDVLWRWVELVESGEWGVDEDGVKGNIEKWREADTEDHWRDYQLPMDW</sequence>
<dbReference type="OrthoDB" id="3029470at2759"/>
<gene>
    <name evidence="2" type="ORF">K489DRAFT_385356</name>
</gene>
<name>A0A6J3LQQ8_9PEZI</name>
<accession>A0A6J3LQQ8</accession>
<evidence type="ECO:0000313" key="2">
    <source>
        <dbReference type="RefSeq" id="XP_033454999.1"/>
    </source>
</evidence>
<organism evidence="2">
    <name type="scientific">Dissoconium aciculare CBS 342.82</name>
    <dbReference type="NCBI Taxonomy" id="1314786"/>
    <lineage>
        <taxon>Eukaryota</taxon>
        <taxon>Fungi</taxon>
        <taxon>Dikarya</taxon>
        <taxon>Ascomycota</taxon>
        <taxon>Pezizomycotina</taxon>
        <taxon>Dothideomycetes</taxon>
        <taxon>Dothideomycetidae</taxon>
        <taxon>Mycosphaerellales</taxon>
        <taxon>Dissoconiaceae</taxon>
        <taxon>Dissoconium</taxon>
    </lineage>
</organism>
<dbReference type="Proteomes" id="UP000504637">
    <property type="component" value="Unplaced"/>
</dbReference>
<reference evidence="2" key="2">
    <citation type="submission" date="2020-04" db="EMBL/GenBank/DDBJ databases">
        <authorList>
            <consortium name="NCBI Genome Project"/>
        </authorList>
    </citation>
    <scope>NUCLEOTIDE SEQUENCE</scope>
    <source>
        <strain evidence="2">CBS 342.82</strain>
    </source>
</reference>
<evidence type="ECO:0000313" key="1">
    <source>
        <dbReference type="Proteomes" id="UP000504637"/>
    </source>
</evidence>
<keyword evidence="1" id="KW-1185">Reference proteome</keyword>
<protein>
    <submittedName>
        <fullName evidence="2">Uncharacterized protein</fullName>
    </submittedName>
</protein>
<dbReference type="RefSeq" id="XP_033454999.1">
    <property type="nucleotide sequence ID" value="XM_033606083.1"/>
</dbReference>
<dbReference type="GeneID" id="54363883"/>
<dbReference type="AlphaFoldDB" id="A0A6J3LQQ8"/>
<reference evidence="2" key="3">
    <citation type="submission" date="2025-08" db="UniProtKB">
        <authorList>
            <consortium name="RefSeq"/>
        </authorList>
    </citation>
    <scope>IDENTIFICATION</scope>
    <source>
        <strain evidence="2">CBS 342.82</strain>
    </source>
</reference>
<proteinExistence type="predicted"/>
<reference evidence="2" key="1">
    <citation type="submission" date="2020-01" db="EMBL/GenBank/DDBJ databases">
        <authorList>
            <consortium name="DOE Joint Genome Institute"/>
            <person name="Haridas S."/>
            <person name="Albert R."/>
            <person name="Binder M."/>
            <person name="Bloem J."/>
            <person name="Labutti K."/>
            <person name="Salamov A."/>
            <person name="Andreopoulos B."/>
            <person name="Baker S.E."/>
            <person name="Barry K."/>
            <person name="Bills G."/>
            <person name="Bluhm B.H."/>
            <person name="Cannon C."/>
            <person name="Castanera R."/>
            <person name="Culley D.E."/>
            <person name="Daum C."/>
            <person name="Ezra D."/>
            <person name="Gonzalez J.B."/>
            <person name="Henrissat B."/>
            <person name="Kuo A."/>
            <person name="Liang C."/>
            <person name="Lipzen A."/>
            <person name="Lutzoni F."/>
            <person name="Magnuson J."/>
            <person name="Mondo S."/>
            <person name="Nolan M."/>
            <person name="Ohm R."/>
            <person name="Pangilinan J."/>
            <person name="Park H.-J."/>
            <person name="Ramirez L."/>
            <person name="Alfaro M."/>
            <person name="Sun H."/>
            <person name="Tritt A."/>
            <person name="Yoshinaga Y."/>
            <person name="Zwiers L.-H."/>
            <person name="Turgeon B.G."/>
            <person name="Goodwin S.B."/>
            <person name="Spatafora J.W."/>
            <person name="Crous P.W."/>
            <person name="Grigoriev I.V."/>
        </authorList>
    </citation>
    <scope>NUCLEOTIDE SEQUENCE</scope>
    <source>
        <strain evidence="2">CBS 342.82</strain>
    </source>
</reference>